<organism evidence="2 3">
    <name type="scientific">Pyricularia oryzae</name>
    <name type="common">Rice blast fungus</name>
    <name type="synonym">Magnaporthe oryzae</name>
    <dbReference type="NCBI Taxonomy" id="318829"/>
    <lineage>
        <taxon>Eukaryota</taxon>
        <taxon>Fungi</taxon>
        <taxon>Dikarya</taxon>
        <taxon>Ascomycota</taxon>
        <taxon>Pezizomycotina</taxon>
        <taxon>Sordariomycetes</taxon>
        <taxon>Sordariomycetidae</taxon>
        <taxon>Magnaporthales</taxon>
        <taxon>Pyriculariaceae</taxon>
        <taxon>Pyricularia</taxon>
    </lineage>
</organism>
<gene>
    <name evidence="2" type="ORF">PoMZ_03880</name>
</gene>
<dbReference type="AlphaFoldDB" id="A0A4P7NBR6"/>
<sequence length="127" mass="14108">VEGHPTDTGTYLHARDKTGSGYVRGPQLTVDHESRHLFPDNVAPKKPFSSRPKGRRISISPSPTCRQVREPERVSEPRPGLKKKTKLTLYGKVGYPWWCGSLAVRTITKIPVAIKVRKDCGTAAVTF</sequence>
<feature type="region of interest" description="Disordered" evidence="1">
    <location>
        <begin position="39"/>
        <end position="80"/>
    </location>
</feature>
<evidence type="ECO:0000313" key="2">
    <source>
        <dbReference type="EMBL" id="QBZ58921.1"/>
    </source>
</evidence>
<proteinExistence type="predicted"/>
<accession>A0A4P7NBR6</accession>
<feature type="region of interest" description="Disordered" evidence="1">
    <location>
        <begin position="1"/>
        <end position="24"/>
    </location>
</feature>
<name>A0A4P7NBR6_PYROR</name>
<feature type="compositionally biased region" description="Basic and acidic residues" evidence="1">
    <location>
        <begin position="67"/>
        <end position="76"/>
    </location>
</feature>
<dbReference type="EMBL" id="CP034206">
    <property type="protein sequence ID" value="QBZ58921.1"/>
    <property type="molecule type" value="Genomic_DNA"/>
</dbReference>
<evidence type="ECO:0000313" key="3">
    <source>
        <dbReference type="Proteomes" id="UP000294847"/>
    </source>
</evidence>
<evidence type="ECO:0000256" key="1">
    <source>
        <dbReference type="SAM" id="MobiDB-lite"/>
    </source>
</evidence>
<feature type="non-terminal residue" evidence="2">
    <location>
        <position position="1"/>
    </location>
</feature>
<dbReference type="Proteomes" id="UP000294847">
    <property type="component" value="Chromosome 3"/>
</dbReference>
<protein>
    <submittedName>
        <fullName evidence="2">Uncharacterized protein</fullName>
    </submittedName>
</protein>
<reference evidence="2 3" key="1">
    <citation type="journal article" date="2019" name="Mol. Biol. Evol.">
        <title>Blast fungal genomes show frequent chromosomal changes, gene gains and losses, and effector gene turnover.</title>
        <authorList>
            <person name="Gomez Luciano L.B."/>
            <person name="Jason Tsai I."/>
            <person name="Chuma I."/>
            <person name="Tosa Y."/>
            <person name="Chen Y.H."/>
            <person name="Li J.Y."/>
            <person name="Li M.Y."/>
            <person name="Jade Lu M.Y."/>
            <person name="Nakayashiki H."/>
            <person name="Li W.H."/>
        </authorList>
    </citation>
    <scope>NUCLEOTIDE SEQUENCE [LARGE SCALE GENOMIC DNA]</scope>
    <source>
        <strain evidence="2">MZ5-1-6</strain>
    </source>
</reference>